<keyword evidence="6" id="KW-0679">Respiratory chain</keyword>
<dbReference type="GO" id="GO:0016491">
    <property type="term" value="F:oxidoreductase activity"/>
    <property type="evidence" value="ECO:0007669"/>
    <property type="project" value="UniProtKB-KW"/>
</dbReference>
<dbReference type="SUPFAM" id="SSF49503">
    <property type="entry name" value="Cupredoxins"/>
    <property type="match status" value="1"/>
</dbReference>
<dbReference type="PROSITE" id="PS51007">
    <property type="entry name" value="CYTC"/>
    <property type="match status" value="1"/>
</dbReference>
<evidence type="ECO:0000256" key="14">
    <source>
        <dbReference type="ARBA" id="ARBA00023136"/>
    </source>
</evidence>
<keyword evidence="12 18" id="KW-0408">Iron</keyword>
<dbReference type="InterPro" id="IPR036909">
    <property type="entry name" value="Cyt_c-like_dom_sf"/>
</dbReference>
<evidence type="ECO:0000256" key="5">
    <source>
        <dbReference type="ARBA" id="ARBA00022617"/>
    </source>
</evidence>
<dbReference type="NCBIfam" id="TIGR02866">
    <property type="entry name" value="CoxB"/>
    <property type="match status" value="1"/>
</dbReference>
<evidence type="ECO:0000256" key="17">
    <source>
        <dbReference type="ARBA" id="ARBA00047816"/>
    </source>
</evidence>
<dbReference type="PROSITE" id="PS50857">
    <property type="entry name" value="COX2_CUA"/>
    <property type="match status" value="1"/>
</dbReference>
<evidence type="ECO:0000256" key="18">
    <source>
        <dbReference type="PROSITE-ProRule" id="PRU00433"/>
    </source>
</evidence>
<dbReference type="InterPro" id="IPR045187">
    <property type="entry name" value="CcO_II"/>
</dbReference>
<dbReference type="EMBL" id="CP046052">
    <property type="protein sequence ID" value="QGM44329.1"/>
    <property type="molecule type" value="Genomic_DNA"/>
</dbReference>
<evidence type="ECO:0000313" key="22">
    <source>
        <dbReference type="EMBL" id="QGM44329.1"/>
    </source>
</evidence>
<dbReference type="GO" id="GO:0016020">
    <property type="term" value="C:membrane"/>
    <property type="evidence" value="ECO:0007669"/>
    <property type="project" value="UniProtKB-SubCell"/>
</dbReference>
<evidence type="ECO:0000256" key="4">
    <source>
        <dbReference type="ARBA" id="ARBA00022448"/>
    </source>
</evidence>
<comment type="subcellular location">
    <subcellularLocation>
        <location evidence="1">Membrane</location>
        <topology evidence="1">Multi-pass membrane protein</topology>
    </subcellularLocation>
</comment>
<reference evidence="22 23" key="1">
    <citation type="submission" date="2019-11" db="EMBL/GenBank/DDBJ databases">
        <title>The genome sequence of Methylocystis heyeri.</title>
        <authorList>
            <person name="Oshkin I.Y."/>
            <person name="Miroshnikov K."/>
            <person name="Dedysh S.N."/>
        </authorList>
    </citation>
    <scope>NUCLEOTIDE SEQUENCE [LARGE SCALE GENOMIC DNA]</scope>
    <source>
        <strain evidence="22 23">H2</strain>
    </source>
</reference>
<dbReference type="OrthoDB" id="9781261at2"/>
<dbReference type="InterPro" id="IPR014222">
    <property type="entry name" value="Cyt_c_oxidase_su2"/>
</dbReference>
<evidence type="ECO:0000256" key="2">
    <source>
        <dbReference type="ARBA" id="ARBA00007866"/>
    </source>
</evidence>
<sequence>MIDEFAAKASEYAGSWDRFFFALVAVSAVVVAAVFVVIVGFSIRYRKGSDAYRPTLPKSLGFEIEIGWTAATAFAFLFIFWWAASMQLREIIPPRDALQIHVLAKQWMWKLQHSNGVREINELHAPTGHPVQLIMTSDDVIHSMFLPSLRLKQDVLPGRYTYIWFTADKPGVYHLMCAEFCGTQHSRMTGRLILMTPEDYSRWLAAQPEADNLAKRGEALFRSLGCSGCHAPNSAVHAPDLHGVYGHPVHLSDGRVVNADEAYIRDSILLPDKDVVAGYQPIMPSFRGTVSEDQIIELIAYVRSLAWEGRQE</sequence>
<evidence type="ECO:0000256" key="19">
    <source>
        <dbReference type="SAM" id="Phobius"/>
    </source>
</evidence>
<evidence type="ECO:0000256" key="8">
    <source>
        <dbReference type="ARBA" id="ARBA00022723"/>
    </source>
</evidence>
<evidence type="ECO:0000256" key="12">
    <source>
        <dbReference type="ARBA" id="ARBA00023004"/>
    </source>
</evidence>
<dbReference type="Pfam" id="PF00116">
    <property type="entry name" value="COX2"/>
    <property type="match status" value="1"/>
</dbReference>
<comment type="catalytic activity">
    <reaction evidence="17">
        <text>4 Fe(II)-[cytochrome c] + O2 + 8 H(+)(in) = 4 Fe(III)-[cytochrome c] + 2 H2O + 4 H(+)(out)</text>
        <dbReference type="Rhea" id="RHEA:11436"/>
        <dbReference type="Rhea" id="RHEA-COMP:10350"/>
        <dbReference type="Rhea" id="RHEA-COMP:14399"/>
        <dbReference type="ChEBI" id="CHEBI:15377"/>
        <dbReference type="ChEBI" id="CHEBI:15378"/>
        <dbReference type="ChEBI" id="CHEBI:15379"/>
        <dbReference type="ChEBI" id="CHEBI:29033"/>
        <dbReference type="ChEBI" id="CHEBI:29034"/>
        <dbReference type="EC" id="7.1.1.9"/>
    </reaction>
</comment>
<keyword evidence="4" id="KW-0813">Transport</keyword>
<evidence type="ECO:0000256" key="10">
    <source>
        <dbReference type="ARBA" id="ARBA00022982"/>
    </source>
</evidence>
<evidence type="ECO:0000256" key="16">
    <source>
        <dbReference type="ARBA" id="ARBA00031399"/>
    </source>
</evidence>
<dbReference type="Proteomes" id="UP000309061">
    <property type="component" value="Chromosome"/>
</dbReference>
<gene>
    <name evidence="22" type="primary">coxB</name>
    <name evidence="22" type="ORF">H2LOC_000655</name>
</gene>
<dbReference type="SUPFAM" id="SSF81464">
    <property type="entry name" value="Cytochrome c oxidase subunit II-like, transmembrane region"/>
    <property type="match status" value="1"/>
</dbReference>
<evidence type="ECO:0000313" key="23">
    <source>
        <dbReference type="Proteomes" id="UP000309061"/>
    </source>
</evidence>
<keyword evidence="7 19" id="KW-0812">Transmembrane</keyword>
<dbReference type="GO" id="GO:0020037">
    <property type="term" value="F:heme binding"/>
    <property type="evidence" value="ECO:0007669"/>
    <property type="project" value="InterPro"/>
</dbReference>
<dbReference type="Gene3D" id="2.60.40.420">
    <property type="entry name" value="Cupredoxins - blue copper proteins"/>
    <property type="match status" value="1"/>
</dbReference>
<dbReference type="AlphaFoldDB" id="A0A6B8K910"/>
<dbReference type="PANTHER" id="PTHR22888">
    <property type="entry name" value="CYTOCHROME C OXIDASE, SUBUNIT II"/>
    <property type="match status" value="1"/>
</dbReference>
<feature type="transmembrane region" description="Helical" evidence="19">
    <location>
        <begin position="20"/>
        <end position="43"/>
    </location>
</feature>
<evidence type="ECO:0000256" key="3">
    <source>
        <dbReference type="ARBA" id="ARBA00012949"/>
    </source>
</evidence>
<feature type="domain" description="Cytochrome oxidase subunit II copper A binding" evidence="20">
    <location>
        <begin position="95"/>
        <end position="206"/>
    </location>
</feature>
<dbReference type="Gene3D" id="1.10.287.90">
    <property type="match status" value="1"/>
</dbReference>
<keyword evidence="8 18" id="KW-0479">Metal-binding</keyword>
<protein>
    <recommendedName>
        <fullName evidence="3">cytochrome-c oxidase</fullName>
        <ecNumber evidence="3">7.1.1.9</ecNumber>
    </recommendedName>
    <alternativeName>
        <fullName evidence="16">Cytochrome aa3 subunit 2</fullName>
    </alternativeName>
</protein>
<evidence type="ECO:0000256" key="13">
    <source>
        <dbReference type="ARBA" id="ARBA00023008"/>
    </source>
</evidence>
<feature type="transmembrane region" description="Helical" evidence="19">
    <location>
        <begin position="64"/>
        <end position="84"/>
    </location>
</feature>
<dbReference type="InterPro" id="IPR002429">
    <property type="entry name" value="CcO_II-like_C"/>
</dbReference>
<evidence type="ECO:0000259" key="20">
    <source>
        <dbReference type="PROSITE" id="PS50857"/>
    </source>
</evidence>
<dbReference type="PANTHER" id="PTHR22888:SF9">
    <property type="entry name" value="CYTOCHROME C OXIDASE SUBUNIT 2"/>
    <property type="match status" value="1"/>
</dbReference>
<comment type="similarity">
    <text evidence="2">Belongs to the cytochrome c oxidase subunit 2 family.</text>
</comment>
<evidence type="ECO:0000256" key="7">
    <source>
        <dbReference type="ARBA" id="ARBA00022692"/>
    </source>
</evidence>
<comment type="function">
    <text evidence="15">Subunits I and II form the functional core of the enzyme complex. Electrons originating in cytochrome c are transferred via heme a and Cu(A) to the binuclear center formed by heme a3 and Cu(B).</text>
</comment>
<evidence type="ECO:0000259" key="21">
    <source>
        <dbReference type="PROSITE" id="PS51007"/>
    </source>
</evidence>
<dbReference type="SUPFAM" id="SSF46626">
    <property type="entry name" value="Cytochrome c"/>
    <property type="match status" value="1"/>
</dbReference>
<proteinExistence type="inferred from homology"/>
<keyword evidence="22" id="KW-0560">Oxidoreductase</keyword>
<dbReference type="Pfam" id="PF00034">
    <property type="entry name" value="Cytochrom_C"/>
    <property type="match status" value="1"/>
</dbReference>
<organism evidence="22 23">
    <name type="scientific">Methylocystis heyeri</name>
    <dbReference type="NCBI Taxonomy" id="391905"/>
    <lineage>
        <taxon>Bacteria</taxon>
        <taxon>Pseudomonadati</taxon>
        <taxon>Pseudomonadota</taxon>
        <taxon>Alphaproteobacteria</taxon>
        <taxon>Hyphomicrobiales</taxon>
        <taxon>Methylocystaceae</taxon>
        <taxon>Methylocystis</taxon>
    </lineage>
</organism>
<dbReference type="Gene3D" id="1.10.760.10">
    <property type="entry name" value="Cytochrome c-like domain"/>
    <property type="match status" value="1"/>
</dbReference>
<dbReference type="InterPro" id="IPR008972">
    <property type="entry name" value="Cupredoxin"/>
</dbReference>
<evidence type="ECO:0000256" key="9">
    <source>
        <dbReference type="ARBA" id="ARBA00022967"/>
    </source>
</evidence>
<dbReference type="GO" id="GO:0005507">
    <property type="term" value="F:copper ion binding"/>
    <property type="evidence" value="ECO:0007669"/>
    <property type="project" value="InterPro"/>
</dbReference>
<keyword evidence="5 18" id="KW-0349">Heme</keyword>
<evidence type="ECO:0000256" key="1">
    <source>
        <dbReference type="ARBA" id="ARBA00004141"/>
    </source>
</evidence>
<dbReference type="GO" id="GO:0042773">
    <property type="term" value="P:ATP synthesis coupled electron transport"/>
    <property type="evidence" value="ECO:0007669"/>
    <property type="project" value="TreeGrafter"/>
</dbReference>
<keyword evidence="11 19" id="KW-1133">Transmembrane helix</keyword>
<evidence type="ECO:0000256" key="11">
    <source>
        <dbReference type="ARBA" id="ARBA00022989"/>
    </source>
</evidence>
<dbReference type="InterPro" id="IPR001505">
    <property type="entry name" value="Copper_CuA"/>
</dbReference>
<keyword evidence="14 19" id="KW-0472">Membrane</keyword>
<dbReference type="CDD" id="cd13915">
    <property type="entry name" value="CuRO_HCO_II_like_2"/>
    <property type="match status" value="1"/>
</dbReference>
<keyword evidence="9" id="KW-1278">Translocase</keyword>
<dbReference type="KEGG" id="mhey:H2LOC_000655"/>
<evidence type="ECO:0000256" key="6">
    <source>
        <dbReference type="ARBA" id="ARBA00022660"/>
    </source>
</evidence>
<dbReference type="RefSeq" id="WP_136494636.1">
    <property type="nucleotide sequence ID" value="NZ_CP046052.1"/>
</dbReference>
<name>A0A6B8K910_9HYPH</name>
<keyword evidence="13" id="KW-0186">Copper</keyword>
<dbReference type="PROSITE" id="PS00078">
    <property type="entry name" value="COX2"/>
    <property type="match status" value="1"/>
</dbReference>
<dbReference type="GO" id="GO:0004129">
    <property type="term" value="F:cytochrome-c oxidase activity"/>
    <property type="evidence" value="ECO:0007669"/>
    <property type="project" value="UniProtKB-EC"/>
</dbReference>
<feature type="domain" description="Cytochrome c" evidence="21">
    <location>
        <begin position="212"/>
        <end position="306"/>
    </location>
</feature>
<keyword evidence="23" id="KW-1185">Reference proteome</keyword>
<dbReference type="InterPro" id="IPR036257">
    <property type="entry name" value="Cyt_c_oxidase_su2_TM_sf"/>
</dbReference>
<dbReference type="EC" id="7.1.1.9" evidence="3"/>
<keyword evidence="10" id="KW-0249">Electron transport</keyword>
<dbReference type="InterPro" id="IPR009056">
    <property type="entry name" value="Cyt_c-like_dom"/>
</dbReference>
<accession>A0A6B8K910</accession>
<evidence type="ECO:0000256" key="15">
    <source>
        <dbReference type="ARBA" id="ARBA00024688"/>
    </source>
</evidence>